<dbReference type="PANTHER" id="PTHR36933:SF1">
    <property type="entry name" value="SLL0788 PROTEIN"/>
    <property type="match status" value="1"/>
</dbReference>
<evidence type="ECO:0000313" key="4">
    <source>
        <dbReference type="Proteomes" id="UP001500326"/>
    </source>
</evidence>
<reference evidence="3 4" key="1">
    <citation type="journal article" date="2019" name="Int. J. Syst. Evol. Microbiol.">
        <title>The Global Catalogue of Microorganisms (GCM) 10K type strain sequencing project: providing services to taxonomists for standard genome sequencing and annotation.</title>
        <authorList>
            <consortium name="The Broad Institute Genomics Platform"/>
            <consortium name="The Broad Institute Genome Sequencing Center for Infectious Disease"/>
            <person name="Wu L."/>
            <person name="Ma J."/>
        </authorList>
    </citation>
    <scope>NUCLEOTIDE SEQUENCE [LARGE SCALE GENOMIC DNA]</scope>
    <source>
        <strain evidence="3 4">JCM 14902</strain>
    </source>
</reference>
<keyword evidence="1" id="KW-0472">Membrane</keyword>
<feature type="domain" description="DUF305" evidence="2">
    <location>
        <begin position="60"/>
        <end position="225"/>
    </location>
</feature>
<evidence type="ECO:0000259" key="2">
    <source>
        <dbReference type="Pfam" id="PF03713"/>
    </source>
</evidence>
<dbReference type="Gene3D" id="1.20.1260.10">
    <property type="match status" value="1"/>
</dbReference>
<keyword evidence="1" id="KW-1133">Transmembrane helix</keyword>
<organism evidence="3 4">
    <name type="scientific">Microbacterium pumilum</name>
    <dbReference type="NCBI Taxonomy" id="344165"/>
    <lineage>
        <taxon>Bacteria</taxon>
        <taxon>Bacillati</taxon>
        <taxon>Actinomycetota</taxon>
        <taxon>Actinomycetes</taxon>
        <taxon>Micrococcales</taxon>
        <taxon>Microbacteriaceae</taxon>
        <taxon>Microbacterium</taxon>
    </lineage>
</organism>
<keyword evidence="1" id="KW-0812">Transmembrane</keyword>
<comment type="caution">
    <text evidence="3">The sequence shown here is derived from an EMBL/GenBank/DDBJ whole genome shotgun (WGS) entry which is preliminary data.</text>
</comment>
<dbReference type="InterPro" id="IPR012347">
    <property type="entry name" value="Ferritin-like"/>
</dbReference>
<dbReference type="Pfam" id="PF03713">
    <property type="entry name" value="DUF305"/>
    <property type="match status" value="1"/>
</dbReference>
<dbReference type="Proteomes" id="UP001500326">
    <property type="component" value="Unassembled WGS sequence"/>
</dbReference>
<sequence>MSEADPSSAEPTSTPTSSAMRRGLLIALSLVLVIALGFAIGRFSTFGASPSSAPASDSAEAGFARDMQVHHAQAVEMAMEIYRKTDDPDLRVLAYDIATGQAGQRGEMYDWLVQWGLPQSGAPMMAWMTESDAGHEHGGSSAPPLTDDQAREAMGMATDAEISALAAATGSDADCMFLSLMIRHHEGAIPMAEAVIELGSEPRVREVAQSMKATQTAEIDAMESMQSRLGCSG</sequence>
<protein>
    <submittedName>
        <fullName evidence="3">DUF305 domain-containing protein</fullName>
    </submittedName>
</protein>
<dbReference type="PANTHER" id="PTHR36933">
    <property type="entry name" value="SLL0788 PROTEIN"/>
    <property type="match status" value="1"/>
</dbReference>
<evidence type="ECO:0000256" key="1">
    <source>
        <dbReference type="SAM" id="Phobius"/>
    </source>
</evidence>
<proteinExistence type="predicted"/>
<gene>
    <name evidence="3" type="ORF">GCM10009777_35160</name>
</gene>
<dbReference type="EMBL" id="BAAAOH010000001">
    <property type="protein sequence ID" value="GAA1995704.1"/>
    <property type="molecule type" value="Genomic_DNA"/>
</dbReference>
<keyword evidence="4" id="KW-1185">Reference proteome</keyword>
<dbReference type="InterPro" id="IPR005183">
    <property type="entry name" value="DUF305_CopM-like"/>
</dbReference>
<feature type="transmembrane region" description="Helical" evidence="1">
    <location>
        <begin position="23"/>
        <end position="43"/>
    </location>
</feature>
<accession>A0ABN2T170</accession>
<name>A0ABN2T170_9MICO</name>
<evidence type="ECO:0000313" key="3">
    <source>
        <dbReference type="EMBL" id="GAA1995704.1"/>
    </source>
</evidence>